<evidence type="ECO:0000259" key="11">
    <source>
        <dbReference type="PROSITE" id="PS50157"/>
    </source>
</evidence>
<keyword evidence="6" id="KW-0805">Transcription regulation</keyword>
<feature type="compositionally biased region" description="Basic and acidic residues" evidence="10">
    <location>
        <begin position="399"/>
        <end position="412"/>
    </location>
</feature>
<dbReference type="AlphaFoldDB" id="A0A1D2M3X5"/>
<evidence type="ECO:0000256" key="8">
    <source>
        <dbReference type="ARBA" id="ARBA00023242"/>
    </source>
</evidence>
<keyword evidence="7" id="KW-0804">Transcription</keyword>
<reference evidence="12 13" key="1">
    <citation type="journal article" date="2016" name="Genome Biol. Evol.">
        <title>Gene Family Evolution Reflects Adaptation to Soil Environmental Stressors in the Genome of the Collembolan Orchesella cincta.</title>
        <authorList>
            <person name="Faddeeva-Vakhrusheva A."/>
            <person name="Derks M.F."/>
            <person name="Anvar S.Y."/>
            <person name="Agamennone V."/>
            <person name="Suring W."/>
            <person name="Smit S."/>
            <person name="van Straalen N.M."/>
            <person name="Roelofs D."/>
        </authorList>
    </citation>
    <scope>NUCLEOTIDE SEQUENCE [LARGE SCALE GENOMIC DNA]</scope>
    <source>
        <tissue evidence="12">Mixed pool</tissue>
    </source>
</reference>
<keyword evidence="8" id="KW-0539">Nucleus</keyword>
<evidence type="ECO:0000313" key="13">
    <source>
        <dbReference type="Proteomes" id="UP000094527"/>
    </source>
</evidence>
<evidence type="ECO:0000256" key="6">
    <source>
        <dbReference type="ARBA" id="ARBA00023015"/>
    </source>
</evidence>
<evidence type="ECO:0000256" key="3">
    <source>
        <dbReference type="ARBA" id="ARBA00022737"/>
    </source>
</evidence>
<dbReference type="Pfam" id="PF00096">
    <property type="entry name" value="zf-C2H2"/>
    <property type="match status" value="3"/>
</dbReference>
<sequence length="412" mass="47260">MDKEDVMPNSRKLAKNGVDKGGRQGFHCIEDKCGKLFYSKRIFMIHMKRHEKTKENRDGESDTEEEEANACHLATNSSVCKEFQKNPILFQENPQEQGLSTQKTCLFCSKNGVRQHLTSHSNIRIHSCSKCEKSFKNSSSLNYHNKRVHSGSDYLKHKCSQPSCGKTTDSGGILRIHHSATPANQCNFCRKLFESREKLLEHVRESGHNKEKEFSCVICSQHFSLRKCLQKHLKTNSHIVKESLYKITVNNKEMLKDLVKNRMYLTASFPCKKCESTFSTVEQLQKHVDSAHNSVAKERMFICQVEGCSKACLTQKNLSLHIDEVHKQVRKAKCGKCGQMFRRGSHLTAHLKTKWACAKARGEVQPGRKTIWKAKRVKTEKCKSYPKFGTKTMPSQKIRSSERLRSKGKKFD</sequence>
<name>A0A1D2M3X5_ORCCI</name>
<dbReference type="InterPro" id="IPR013087">
    <property type="entry name" value="Znf_C2H2_type"/>
</dbReference>
<feature type="domain" description="C2H2-type" evidence="11">
    <location>
        <begin position="184"/>
        <end position="213"/>
    </location>
</feature>
<dbReference type="GO" id="GO:0008270">
    <property type="term" value="F:zinc ion binding"/>
    <property type="evidence" value="ECO:0007669"/>
    <property type="project" value="UniProtKB-KW"/>
</dbReference>
<dbReference type="Proteomes" id="UP000094527">
    <property type="component" value="Unassembled WGS sequence"/>
</dbReference>
<evidence type="ECO:0000256" key="7">
    <source>
        <dbReference type="ARBA" id="ARBA00023163"/>
    </source>
</evidence>
<evidence type="ECO:0000256" key="9">
    <source>
        <dbReference type="PROSITE-ProRule" id="PRU00042"/>
    </source>
</evidence>
<proteinExistence type="predicted"/>
<evidence type="ECO:0000256" key="4">
    <source>
        <dbReference type="ARBA" id="ARBA00022771"/>
    </source>
</evidence>
<keyword evidence="3" id="KW-0677">Repeat</keyword>
<feature type="domain" description="C2H2-type" evidence="11">
    <location>
        <begin position="26"/>
        <end position="55"/>
    </location>
</feature>
<dbReference type="InterPro" id="IPR050636">
    <property type="entry name" value="C2H2-ZF_domain-containing"/>
</dbReference>
<comment type="subcellular location">
    <subcellularLocation>
        <location evidence="1">Nucleus</location>
    </subcellularLocation>
</comment>
<evidence type="ECO:0000256" key="2">
    <source>
        <dbReference type="ARBA" id="ARBA00022723"/>
    </source>
</evidence>
<dbReference type="GO" id="GO:0005634">
    <property type="term" value="C:nucleus"/>
    <property type="evidence" value="ECO:0007669"/>
    <property type="project" value="UniProtKB-SubCell"/>
</dbReference>
<feature type="domain" description="C2H2-type" evidence="11">
    <location>
        <begin position="214"/>
        <end position="243"/>
    </location>
</feature>
<keyword evidence="2" id="KW-0479">Metal-binding</keyword>
<feature type="domain" description="C2H2-type" evidence="11">
    <location>
        <begin position="332"/>
        <end position="353"/>
    </location>
</feature>
<dbReference type="EMBL" id="LJIJ01004967">
    <property type="protein sequence ID" value="ODM87611.1"/>
    <property type="molecule type" value="Genomic_DNA"/>
</dbReference>
<dbReference type="PROSITE" id="PS50157">
    <property type="entry name" value="ZINC_FINGER_C2H2_2"/>
    <property type="match status" value="6"/>
</dbReference>
<feature type="domain" description="C2H2-type" evidence="11">
    <location>
        <begin position="269"/>
        <end position="297"/>
    </location>
</feature>
<organism evidence="12 13">
    <name type="scientific">Orchesella cincta</name>
    <name type="common">Springtail</name>
    <name type="synonym">Podura cincta</name>
    <dbReference type="NCBI Taxonomy" id="48709"/>
    <lineage>
        <taxon>Eukaryota</taxon>
        <taxon>Metazoa</taxon>
        <taxon>Ecdysozoa</taxon>
        <taxon>Arthropoda</taxon>
        <taxon>Hexapoda</taxon>
        <taxon>Collembola</taxon>
        <taxon>Entomobryomorpha</taxon>
        <taxon>Entomobryoidea</taxon>
        <taxon>Orchesellidae</taxon>
        <taxon>Orchesellinae</taxon>
        <taxon>Orchesella</taxon>
    </lineage>
</organism>
<evidence type="ECO:0000256" key="10">
    <source>
        <dbReference type="SAM" id="MobiDB-lite"/>
    </source>
</evidence>
<accession>A0A1D2M3X5</accession>
<keyword evidence="4 9" id="KW-0863">Zinc-finger</keyword>
<feature type="region of interest" description="Disordered" evidence="10">
    <location>
        <begin position="387"/>
        <end position="412"/>
    </location>
</feature>
<evidence type="ECO:0000256" key="5">
    <source>
        <dbReference type="ARBA" id="ARBA00022833"/>
    </source>
</evidence>
<dbReference type="PANTHER" id="PTHR47772:SF14">
    <property type="entry name" value="OOCYTE ZINC FINGER PROTEIN XLCOF6.1-LIKE"/>
    <property type="match status" value="1"/>
</dbReference>
<dbReference type="OrthoDB" id="5803930at2759"/>
<dbReference type="STRING" id="48709.A0A1D2M3X5"/>
<dbReference type="PROSITE" id="PS00028">
    <property type="entry name" value="ZINC_FINGER_C2H2_1"/>
    <property type="match status" value="5"/>
</dbReference>
<protein>
    <submittedName>
        <fullName evidence="12">Putative zinc finger protein</fullName>
    </submittedName>
</protein>
<comment type="caution">
    <text evidence="12">The sequence shown here is derived from an EMBL/GenBank/DDBJ whole genome shotgun (WGS) entry which is preliminary data.</text>
</comment>
<dbReference type="SMART" id="SM00355">
    <property type="entry name" value="ZnF_C2H2"/>
    <property type="match status" value="9"/>
</dbReference>
<dbReference type="SUPFAM" id="SSF57667">
    <property type="entry name" value="beta-beta-alpha zinc fingers"/>
    <property type="match status" value="3"/>
</dbReference>
<keyword evidence="5" id="KW-0862">Zinc</keyword>
<evidence type="ECO:0000313" key="12">
    <source>
        <dbReference type="EMBL" id="ODM87611.1"/>
    </source>
</evidence>
<evidence type="ECO:0000256" key="1">
    <source>
        <dbReference type="ARBA" id="ARBA00004123"/>
    </source>
</evidence>
<dbReference type="PANTHER" id="PTHR47772">
    <property type="entry name" value="ZINC FINGER PROTEIN 200"/>
    <property type="match status" value="1"/>
</dbReference>
<dbReference type="InterPro" id="IPR036236">
    <property type="entry name" value="Znf_C2H2_sf"/>
</dbReference>
<keyword evidence="13" id="KW-1185">Reference proteome</keyword>
<dbReference type="Gene3D" id="3.30.160.60">
    <property type="entry name" value="Classic Zinc Finger"/>
    <property type="match status" value="3"/>
</dbReference>
<feature type="domain" description="C2H2-type" evidence="11">
    <location>
        <begin position="126"/>
        <end position="154"/>
    </location>
</feature>
<gene>
    <name evidence="12" type="ORF">Ocin01_19070</name>
</gene>